<name>A0A9P0U3I8_PIEBR</name>
<dbReference type="Proteomes" id="UP001152562">
    <property type="component" value="Unassembled WGS sequence"/>
</dbReference>
<evidence type="ECO:0000256" key="1">
    <source>
        <dbReference type="ARBA" id="ARBA00010994"/>
    </source>
</evidence>
<evidence type="ECO:0000313" key="3">
    <source>
        <dbReference type="Proteomes" id="UP001152562"/>
    </source>
</evidence>
<comment type="similarity">
    <text evidence="1">Belongs to the TPPP family.</text>
</comment>
<dbReference type="OrthoDB" id="7340997at2759"/>
<dbReference type="GO" id="GO:0015631">
    <property type="term" value="F:tubulin binding"/>
    <property type="evidence" value="ECO:0007669"/>
    <property type="project" value="InterPro"/>
</dbReference>
<sequence>MGDEEAATLEGQFYEYSRMLDNKRDGTTITLYRSDFWMRQAKLLDDRKFTMTDTGILFNKFCKSELDWDEWNQFLDEVCELKEFDQEKCRETLTNCGLPGQTAVLVPQYRDFFATYKPKEKLPF</sequence>
<proteinExistence type="inferred from homology"/>
<dbReference type="GO" id="GO:0046785">
    <property type="term" value="P:microtubule polymerization"/>
    <property type="evidence" value="ECO:0007669"/>
    <property type="project" value="InterPro"/>
</dbReference>
<dbReference type="AlphaFoldDB" id="A0A9P0U3I8"/>
<evidence type="ECO:0000313" key="2">
    <source>
        <dbReference type="EMBL" id="CAH4038672.1"/>
    </source>
</evidence>
<dbReference type="SUPFAM" id="SSF47473">
    <property type="entry name" value="EF-hand"/>
    <property type="match status" value="1"/>
</dbReference>
<organism evidence="2 3">
    <name type="scientific">Pieris brassicae</name>
    <name type="common">White butterfly</name>
    <name type="synonym">Large white butterfly</name>
    <dbReference type="NCBI Taxonomy" id="7116"/>
    <lineage>
        <taxon>Eukaryota</taxon>
        <taxon>Metazoa</taxon>
        <taxon>Ecdysozoa</taxon>
        <taxon>Arthropoda</taxon>
        <taxon>Hexapoda</taxon>
        <taxon>Insecta</taxon>
        <taxon>Pterygota</taxon>
        <taxon>Neoptera</taxon>
        <taxon>Endopterygota</taxon>
        <taxon>Lepidoptera</taxon>
        <taxon>Glossata</taxon>
        <taxon>Ditrysia</taxon>
        <taxon>Papilionoidea</taxon>
        <taxon>Pieridae</taxon>
        <taxon>Pierinae</taxon>
        <taxon>Pieris</taxon>
    </lineage>
</organism>
<dbReference type="EMBL" id="CALOZG010000087">
    <property type="protein sequence ID" value="CAH4038672.1"/>
    <property type="molecule type" value="Genomic_DNA"/>
</dbReference>
<dbReference type="Pfam" id="PF05517">
    <property type="entry name" value="p25-alpha"/>
    <property type="match status" value="1"/>
</dbReference>
<dbReference type="InterPro" id="IPR008907">
    <property type="entry name" value="TPP/p25"/>
</dbReference>
<accession>A0A9P0U3I8</accession>
<dbReference type="Gene3D" id="1.10.238.10">
    <property type="entry name" value="EF-hand"/>
    <property type="match status" value="1"/>
</dbReference>
<gene>
    <name evidence="2" type="ORF">PIBRA_LOCUS14192</name>
</gene>
<keyword evidence="3" id="KW-1185">Reference proteome</keyword>
<protein>
    <submittedName>
        <fullName evidence="2">Uncharacterized protein</fullName>
    </submittedName>
</protein>
<comment type="caution">
    <text evidence="2">The sequence shown here is derived from an EMBL/GenBank/DDBJ whole genome shotgun (WGS) entry which is preliminary data.</text>
</comment>
<dbReference type="InterPro" id="IPR011992">
    <property type="entry name" value="EF-hand-dom_pair"/>
</dbReference>
<reference evidence="2" key="1">
    <citation type="submission" date="2022-05" db="EMBL/GenBank/DDBJ databases">
        <authorList>
            <person name="Okamura Y."/>
        </authorList>
    </citation>
    <scope>NUCLEOTIDE SEQUENCE</scope>
</reference>